<dbReference type="Pfam" id="PF00078">
    <property type="entry name" value="RVT_1"/>
    <property type="match status" value="1"/>
</dbReference>
<name>A0A438HHM3_VITVI</name>
<gene>
    <name evidence="2" type="primary">YTX2_637</name>
    <name evidence="2" type="ORF">CK203_047352</name>
</gene>
<dbReference type="SUPFAM" id="SSF56672">
    <property type="entry name" value="DNA/RNA polymerases"/>
    <property type="match status" value="1"/>
</dbReference>
<evidence type="ECO:0000259" key="1">
    <source>
        <dbReference type="Pfam" id="PF00078"/>
    </source>
</evidence>
<accession>A0A438HHM3</accession>
<organism evidence="2 3">
    <name type="scientific">Vitis vinifera</name>
    <name type="common">Grape</name>
    <dbReference type="NCBI Taxonomy" id="29760"/>
    <lineage>
        <taxon>Eukaryota</taxon>
        <taxon>Viridiplantae</taxon>
        <taxon>Streptophyta</taxon>
        <taxon>Embryophyta</taxon>
        <taxon>Tracheophyta</taxon>
        <taxon>Spermatophyta</taxon>
        <taxon>Magnoliopsida</taxon>
        <taxon>eudicotyledons</taxon>
        <taxon>Gunneridae</taxon>
        <taxon>Pentapetalae</taxon>
        <taxon>rosids</taxon>
        <taxon>Vitales</taxon>
        <taxon>Vitaceae</taxon>
        <taxon>Viteae</taxon>
        <taxon>Vitis</taxon>
    </lineage>
</organism>
<dbReference type="InterPro" id="IPR043502">
    <property type="entry name" value="DNA/RNA_pol_sf"/>
</dbReference>
<dbReference type="Proteomes" id="UP000288805">
    <property type="component" value="Unassembled WGS sequence"/>
</dbReference>
<feature type="domain" description="Reverse transcriptase" evidence="1">
    <location>
        <begin position="71"/>
        <end position="243"/>
    </location>
</feature>
<dbReference type="EMBL" id="QGNW01000221">
    <property type="protein sequence ID" value="RVW83962.1"/>
    <property type="molecule type" value="Genomic_DNA"/>
</dbReference>
<dbReference type="CDD" id="cd01650">
    <property type="entry name" value="RT_nLTR_like"/>
    <property type="match status" value="1"/>
</dbReference>
<reference evidence="2 3" key="1">
    <citation type="journal article" date="2018" name="PLoS Genet.">
        <title>Population sequencing reveals clonal diversity and ancestral inbreeding in the grapevine cultivar Chardonnay.</title>
        <authorList>
            <person name="Roach M.J."/>
            <person name="Johnson D.L."/>
            <person name="Bohlmann J."/>
            <person name="van Vuuren H.J."/>
            <person name="Jones S.J."/>
            <person name="Pretorius I.S."/>
            <person name="Schmidt S.A."/>
            <person name="Borneman A.R."/>
        </authorList>
    </citation>
    <scope>NUCLEOTIDE SEQUENCE [LARGE SCALE GENOMIC DNA]</scope>
    <source>
        <strain evidence="3">cv. Chardonnay</strain>
        <tissue evidence="2">Leaf</tissue>
    </source>
</reference>
<evidence type="ECO:0000313" key="2">
    <source>
        <dbReference type="EMBL" id="RVW83962.1"/>
    </source>
</evidence>
<protein>
    <submittedName>
        <fullName evidence="2">Transposon TX1 uncharacterized 149 kDa protein</fullName>
    </submittedName>
</protein>
<comment type="caution">
    <text evidence="2">The sequence shown here is derived from an EMBL/GenBank/DDBJ whole genome shotgun (WGS) entry which is preliminary data.</text>
</comment>
<proteinExistence type="predicted"/>
<sequence>MLELPFIEGEVQAALIDMNGDKAPSPDGFTLLFWQSCWEFVKEEILEMFKEFYDQNVFLKSLNNTFLVLLPKKGGAEELGDFRPISLLRGLYKLLAKVLANRLKKVIGKVVFPYQNAFVTERQILDASLIVNEVIDAWNKRGENGLICKLDIEKAYDSINWQFLLKVMEKMGFGSKWLRWMWWCISTAKFSVMVNGAPAGFFSSSKGLHQGDPWCKIQRGRGRAVQVAHLLFADDTIVFGEVEEVDELAVELGCRVGKLPVVYLGLPLGVSNKAVSGGMGGLGIRKLTLVNKALIDKWIWRFACDKKGLWKQVLVAKYGQEDYGWRTKKVVGAFGVGVWKEILKEVGWC</sequence>
<dbReference type="InterPro" id="IPR000477">
    <property type="entry name" value="RT_dom"/>
</dbReference>
<dbReference type="AlphaFoldDB" id="A0A438HHM3"/>
<evidence type="ECO:0000313" key="3">
    <source>
        <dbReference type="Proteomes" id="UP000288805"/>
    </source>
</evidence>
<dbReference type="PANTHER" id="PTHR19446">
    <property type="entry name" value="REVERSE TRANSCRIPTASES"/>
    <property type="match status" value="1"/>
</dbReference>